<keyword evidence="1" id="KW-1133">Transmembrane helix</keyword>
<name>A0A832T570_9EURY</name>
<organism evidence="2 3">
    <name type="scientific">Methanopyrus kandleri</name>
    <dbReference type="NCBI Taxonomy" id="2320"/>
    <lineage>
        <taxon>Archaea</taxon>
        <taxon>Methanobacteriati</taxon>
        <taxon>Methanobacteriota</taxon>
        <taxon>Methanomada group</taxon>
        <taxon>Methanopyri</taxon>
        <taxon>Methanopyrales</taxon>
        <taxon>Methanopyraceae</taxon>
        <taxon>Methanopyrus</taxon>
    </lineage>
</organism>
<keyword evidence="1" id="KW-0472">Membrane</keyword>
<dbReference type="GeneID" id="1477105"/>
<gene>
    <name evidence="2" type="ORF">HA336_00170</name>
</gene>
<protein>
    <submittedName>
        <fullName evidence="2">Uncharacterized protein</fullName>
    </submittedName>
</protein>
<accession>A0A832T570</accession>
<comment type="caution">
    <text evidence="2">The sequence shown here is derived from an EMBL/GenBank/DDBJ whole genome shotgun (WGS) entry which is preliminary data.</text>
</comment>
<proteinExistence type="predicted"/>
<feature type="transmembrane region" description="Helical" evidence="1">
    <location>
        <begin position="42"/>
        <end position="62"/>
    </location>
</feature>
<evidence type="ECO:0000256" key="1">
    <source>
        <dbReference type="SAM" id="Phobius"/>
    </source>
</evidence>
<keyword evidence="1" id="KW-0812">Transmembrane</keyword>
<dbReference type="Proteomes" id="UP000619545">
    <property type="component" value="Unassembled WGS sequence"/>
</dbReference>
<dbReference type="RefSeq" id="WP_011019372.1">
    <property type="nucleotide sequence ID" value="NZ_DUJS01000001.1"/>
</dbReference>
<sequence length="64" mass="6659">MVVGQKILASAVAHLLPFLVGAVGIYFILTASMKDDEHLRRLGFLIIVIGGPTSVLVSIAIVGG</sequence>
<feature type="transmembrane region" description="Helical" evidence="1">
    <location>
        <begin position="12"/>
        <end position="30"/>
    </location>
</feature>
<dbReference type="AlphaFoldDB" id="A0A832T570"/>
<evidence type="ECO:0000313" key="3">
    <source>
        <dbReference type="Proteomes" id="UP000619545"/>
    </source>
</evidence>
<reference evidence="2" key="1">
    <citation type="journal article" date="2020" name="bioRxiv">
        <title>A rank-normalized archaeal taxonomy based on genome phylogeny resolves widespread incomplete and uneven classifications.</title>
        <authorList>
            <person name="Rinke C."/>
            <person name="Chuvochina M."/>
            <person name="Mussig A.J."/>
            <person name="Chaumeil P.-A."/>
            <person name="Waite D.W."/>
            <person name="Whitman W.B."/>
            <person name="Parks D.H."/>
            <person name="Hugenholtz P."/>
        </authorList>
    </citation>
    <scope>NUCLEOTIDE SEQUENCE</scope>
    <source>
        <strain evidence="2">UBA8853</strain>
    </source>
</reference>
<dbReference type="EMBL" id="DUJS01000001">
    <property type="protein sequence ID" value="HII69632.1"/>
    <property type="molecule type" value="Genomic_DNA"/>
</dbReference>
<evidence type="ECO:0000313" key="2">
    <source>
        <dbReference type="EMBL" id="HII69632.1"/>
    </source>
</evidence>